<proteinExistence type="predicted"/>
<dbReference type="InterPro" id="IPR036513">
    <property type="entry name" value="STAS_dom_sf"/>
</dbReference>
<feature type="transmembrane region" description="Helical" evidence="5">
    <location>
        <begin position="55"/>
        <end position="75"/>
    </location>
</feature>
<dbReference type="CDD" id="cd07042">
    <property type="entry name" value="STAS_SulP_like_sulfate_transporter"/>
    <property type="match status" value="1"/>
</dbReference>
<dbReference type="EMBL" id="FOGJ01000006">
    <property type="protein sequence ID" value="SER50236.1"/>
    <property type="molecule type" value="Genomic_DNA"/>
</dbReference>
<dbReference type="PANTHER" id="PTHR11814">
    <property type="entry name" value="SULFATE TRANSPORTER"/>
    <property type="match status" value="1"/>
</dbReference>
<feature type="transmembrane region" description="Helical" evidence="5">
    <location>
        <begin position="331"/>
        <end position="361"/>
    </location>
</feature>
<dbReference type="OrthoDB" id="9771198at2"/>
<dbReference type="Gene3D" id="3.30.750.24">
    <property type="entry name" value="STAS domain"/>
    <property type="match status" value="1"/>
</dbReference>
<dbReference type="InterPro" id="IPR001902">
    <property type="entry name" value="SLC26A/SulP_fam"/>
</dbReference>
<dbReference type="SUPFAM" id="SSF52091">
    <property type="entry name" value="SpoIIaa-like"/>
    <property type="match status" value="1"/>
</dbReference>
<dbReference type="RefSeq" id="WP_074755087.1">
    <property type="nucleotide sequence ID" value="NZ_FOGJ01000006.1"/>
</dbReference>
<feature type="transmembrane region" description="Helical" evidence="5">
    <location>
        <begin position="381"/>
        <end position="412"/>
    </location>
</feature>
<feature type="transmembrane region" description="Helical" evidence="5">
    <location>
        <begin position="166"/>
        <end position="194"/>
    </location>
</feature>
<name>A0A1H9PPG3_BUTFI</name>
<evidence type="ECO:0000256" key="1">
    <source>
        <dbReference type="ARBA" id="ARBA00004141"/>
    </source>
</evidence>
<dbReference type="eggNOG" id="COG0659">
    <property type="taxonomic scope" value="Bacteria"/>
</dbReference>
<evidence type="ECO:0000256" key="4">
    <source>
        <dbReference type="ARBA" id="ARBA00023136"/>
    </source>
</evidence>
<dbReference type="AlphaFoldDB" id="A0A1H9PPG3"/>
<evidence type="ECO:0000256" key="2">
    <source>
        <dbReference type="ARBA" id="ARBA00022692"/>
    </source>
</evidence>
<evidence type="ECO:0000313" key="7">
    <source>
        <dbReference type="EMBL" id="SER50236.1"/>
    </source>
</evidence>
<evidence type="ECO:0000256" key="3">
    <source>
        <dbReference type="ARBA" id="ARBA00022989"/>
    </source>
</evidence>
<evidence type="ECO:0000259" key="6">
    <source>
        <dbReference type="PROSITE" id="PS50801"/>
    </source>
</evidence>
<dbReference type="PROSITE" id="PS50801">
    <property type="entry name" value="STAS"/>
    <property type="match status" value="1"/>
</dbReference>
<reference evidence="7 8" key="1">
    <citation type="submission" date="2016-10" db="EMBL/GenBank/DDBJ databases">
        <authorList>
            <person name="de Groot N.N."/>
        </authorList>
    </citation>
    <scope>NUCLEOTIDE SEQUENCE [LARGE SCALE GENOMIC DNA]</scope>
    <source>
        <strain evidence="7 8">AR40</strain>
    </source>
</reference>
<feature type="domain" description="STAS" evidence="6">
    <location>
        <begin position="446"/>
        <end position="545"/>
    </location>
</feature>
<dbReference type="Proteomes" id="UP000182584">
    <property type="component" value="Unassembled WGS sequence"/>
</dbReference>
<evidence type="ECO:0000313" key="8">
    <source>
        <dbReference type="Proteomes" id="UP000182584"/>
    </source>
</evidence>
<dbReference type="InterPro" id="IPR011547">
    <property type="entry name" value="SLC26A/SulP_dom"/>
</dbReference>
<feature type="transmembrane region" description="Helical" evidence="5">
    <location>
        <begin position="26"/>
        <end position="49"/>
    </location>
</feature>
<keyword evidence="2 5" id="KW-0812">Transmembrane</keyword>
<evidence type="ECO:0000256" key="5">
    <source>
        <dbReference type="SAM" id="Phobius"/>
    </source>
</evidence>
<feature type="transmembrane region" description="Helical" evidence="5">
    <location>
        <begin position="123"/>
        <end position="145"/>
    </location>
</feature>
<accession>A0A1H9PPG3</accession>
<keyword evidence="3 5" id="KW-1133">Transmembrane helix</keyword>
<feature type="transmembrane region" description="Helical" evidence="5">
    <location>
        <begin position="255"/>
        <end position="277"/>
    </location>
</feature>
<keyword evidence="4 5" id="KW-0472">Membrane</keyword>
<dbReference type="GO" id="GO:0016020">
    <property type="term" value="C:membrane"/>
    <property type="evidence" value="ECO:0007669"/>
    <property type="project" value="UniProtKB-SubCell"/>
</dbReference>
<protein>
    <submittedName>
        <fullName evidence="7">Sulfate permease, SulP family</fullName>
    </submittedName>
</protein>
<feature type="transmembrane region" description="Helical" evidence="5">
    <location>
        <begin position="200"/>
        <end position="218"/>
    </location>
</feature>
<comment type="subcellular location">
    <subcellularLocation>
        <location evidence="1">Membrane</location>
        <topology evidence="1">Multi-pass membrane protein</topology>
    </subcellularLocation>
</comment>
<feature type="transmembrane region" description="Helical" evidence="5">
    <location>
        <begin position="96"/>
        <end position="117"/>
    </location>
</feature>
<dbReference type="Pfam" id="PF00916">
    <property type="entry name" value="Sulfate_transp"/>
    <property type="match status" value="1"/>
</dbReference>
<dbReference type="GO" id="GO:0055085">
    <property type="term" value="P:transmembrane transport"/>
    <property type="evidence" value="ECO:0007669"/>
    <property type="project" value="InterPro"/>
</dbReference>
<dbReference type="Pfam" id="PF01740">
    <property type="entry name" value="STAS"/>
    <property type="match status" value="1"/>
</dbReference>
<gene>
    <name evidence="7" type="ORF">SAMN04487884_106108</name>
</gene>
<organism evidence="7 8">
    <name type="scientific">Butyrivibrio fibrisolvens</name>
    <dbReference type="NCBI Taxonomy" id="831"/>
    <lineage>
        <taxon>Bacteria</taxon>
        <taxon>Bacillati</taxon>
        <taxon>Bacillota</taxon>
        <taxon>Clostridia</taxon>
        <taxon>Lachnospirales</taxon>
        <taxon>Lachnospiraceae</taxon>
        <taxon>Butyrivibrio</taxon>
    </lineage>
</organism>
<dbReference type="InterPro" id="IPR002645">
    <property type="entry name" value="STAS_dom"/>
</dbReference>
<sequence>MKNDALKPMLFTTLKDYNKAQFVKDVVAGIIVAIIALPLSIALALASGVGPEQGIYTAVIAGFLISFLGGSRVQIAGPTAAFATIVAGIVQREGMSGLALATVLAGIILVIMGFLKLGSLIKFIPYTITTGFTAGIAVTIVIGQIKDFLGLTYPKGTVTVETVDKIGAIVSNIGTVNIQALIVGIVCLVVLIVWPYINKVIPGSLIAVIVGVIMVKGFGMKVNTIGDLYTISSGLPSFTMPQFSLASIRNILPDAFTIAILAAIESLLSCVVADGMIGSKHRSNMELVAQGVGNIGSALFGGIPATGAIARTAANVKNGGKTPVAGMVHAIVLVLVLVVLMPYAALIPMPTIAAILFMVAYNMCQYRAFLHLVKTAPKSDIIVLVLTFVLTVVFDLVVAIEIGMLISGLLFVKRMSEESEVRSWKYVDDEEHDADAIRLREVPKAVSVYEISGPMFFGVSDMLADITVKESTKCLIIRMRGVPALDATAMRALEQTYDKITSGGTTVIFSHVNEQPRHTMDKAGFIAKVGEENFCNNIDASLERAAQLIK</sequence>